<name>A0A6J1A9N3_9ROSI</name>
<dbReference type="Pfam" id="PF24865">
    <property type="entry name" value="DUF7731"/>
    <property type="match status" value="1"/>
</dbReference>
<dbReference type="PANTHER" id="PTHR34366">
    <property type="entry name" value="OS07G0289901 PROTEIN-RELATED"/>
    <property type="match status" value="1"/>
</dbReference>
<gene>
    <name evidence="4" type="primary">LOC110415981</name>
</gene>
<dbReference type="AlphaFoldDB" id="A0A6J1A9N3"/>
<reference evidence="4" key="1">
    <citation type="submission" date="2025-08" db="UniProtKB">
        <authorList>
            <consortium name="RefSeq"/>
        </authorList>
    </citation>
    <scope>IDENTIFICATION</scope>
    <source>
        <tissue evidence="4">Leaf</tissue>
    </source>
</reference>
<dbReference type="PANTHER" id="PTHR34366:SF8">
    <property type="entry name" value="TRANSMEMBRANE PROTEIN"/>
    <property type="match status" value="1"/>
</dbReference>
<feature type="chain" id="PRO_5026941822" evidence="1">
    <location>
        <begin position="26"/>
        <end position="219"/>
    </location>
</feature>
<dbReference type="OrthoDB" id="1843925at2759"/>
<protein>
    <submittedName>
        <fullName evidence="4">Uncharacterized protein LOC110415981</fullName>
    </submittedName>
</protein>
<sequence length="219" mass="24350">MWQTQVQSWVTCFHLLTPHLSPCLAFSPATPSASYQPARYSNPAILVAVSVMAAATSSKLKCFSCFFNLIFVAIFFPNVNSGNAQNLLPARSFAKAFFCFNNRYIYTGCDEAFRLNESGNLNVPREATNIFCTGPCLAETQLVLQCVDNVLSDFTFYNQSTVRDIRDVLRAGCSYTSRRGNFDVENYFQGEISKAPGLCEFMISLSALTSIIGFHILMI</sequence>
<dbReference type="Proteomes" id="UP000504621">
    <property type="component" value="Unplaced"/>
</dbReference>
<dbReference type="GeneID" id="110415981"/>
<feature type="domain" description="DUF7731" evidence="2">
    <location>
        <begin position="90"/>
        <end position="188"/>
    </location>
</feature>
<dbReference type="InterPro" id="IPR056633">
    <property type="entry name" value="DUF7731"/>
</dbReference>
<keyword evidence="1" id="KW-0732">Signal</keyword>
<evidence type="ECO:0000313" key="3">
    <source>
        <dbReference type="Proteomes" id="UP000504621"/>
    </source>
</evidence>
<evidence type="ECO:0000259" key="2">
    <source>
        <dbReference type="Pfam" id="PF24865"/>
    </source>
</evidence>
<proteinExistence type="predicted"/>
<keyword evidence="3" id="KW-1185">Reference proteome</keyword>
<accession>A0A6J1A9N3</accession>
<dbReference type="RefSeq" id="XP_021283471.1">
    <property type="nucleotide sequence ID" value="XM_021427796.1"/>
</dbReference>
<evidence type="ECO:0000313" key="4">
    <source>
        <dbReference type="RefSeq" id="XP_021283471.1"/>
    </source>
</evidence>
<feature type="signal peptide" evidence="1">
    <location>
        <begin position="1"/>
        <end position="25"/>
    </location>
</feature>
<organism evidence="3 4">
    <name type="scientific">Herrania umbratica</name>
    <dbReference type="NCBI Taxonomy" id="108875"/>
    <lineage>
        <taxon>Eukaryota</taxon>
        <taxon>Viridiplantae</taxon>
        <taxon>Streptophyta</taxon>
        <taxon>Embryophyta</taxon>
        <taxon>Tracheophyta</taxon>
        <taxon>Spermatophyta</taxon>
        <taxon>Magnoliopsida</taxon>
        <taxon>eudicotyledons</taxon>
        <taxon>Gunneridae</taxon>
        <taxon>Pentapetalae</taxon>
        <taxon>rosids</taxon>
        <taxon>malvids</taxon>
        <taxon>Malvales</taxon>
        <taxon>Malvaceae</taxon>
        <taxon>Byttnerioideae</taxon>
        <taxon>Herrania</taxon>
    </lineage>
</organism>
<evidence type="ECO:0000256" key="1">
    <source>
        <dbReference type="SAM" id="SignalP"/>
    </source>
</evidence>